<comment type="caution">
    <text evidence="6">The sequence shown here is derived from an EMBL/GenBank/DDBJ whole genome shotgun (WGS) entry which is preliminary data.</text>
</comment>
<evidence type="ECO:0000256" key="3">
    <source>
        <dbReference type="ARBA" id="ARBA00023274"/>
    </source>
</evidence>
<proteinExistence type="inferred from homology"/>
<evidence type="ECO:0000256" key="5">
    <source>
        <dbReference type="HAMAP-Rule" id="MF_00362"/>
    </source>
</evidence>
<name>A0ABT3BQZ9_9BACT</name>
<dbReference type="Proteomes" id="UP001207252">
    <property type="component" value="Unassembled WGS sequence"/>
</dbReference>
<dbReference type="Pfam" id="PF00466">
    <property type="entry name" value="Ribosomal_L10"/>
    <property type="match status" value="1"/>
</dbReference>
<dbReference type="CDD" id="cd05797">
    <property type="entry name" value="Ribosomal_L10"/>
    <property type="match status" value="1"/>
</dbReference>
<organism evidence="6 7">
    <name type="scientific">Ureaplasma zalophigenitalium</name>
    <dbReference type="NCBI Taxonomy" id="907723"/>
    <lineage>
        <taxon>Bacteria</taxon>
        <taxon>Bacillati</taxon>
        <taxon>Mycoplasmatota</taxon>
        <taxon>Mycoplasmoidales</taxon>
        <taxon>Mycoplasmoidaceae</taxon>
        <taxon>Ureaplasma</taxon>
    </lineage>
</organism>
<protein>
    <recommendedName>
        <fullName evidence="4 5">Large ribosomal subunit protein uL10</fullName>
    </recommendedName>
</protein>
<keyword evidence="3 5" id="KW-0687">Ribonucleoprotein</keyword>
<dbReference type="InterPro" id="IPR043141">
    <property type="entry name" value="Ribosomal_uL10-like_sf"/>
</dbReference>
<dbReference type="PANTHER" id="PTHR11560">
    <property type="entry name" value="39S RIBOSOMAL PROTEIN L10, MITOCHONDRIAL"/>
    <property type="match status" value="1"/>
</dbReference>
<evidence type="ECO:0000313" key="6">
    <source>
        <dbReference type="EMBL" id="MCV3754293.1"/>
    </source>
</evidence>
<comment type="function">
    <text evidence="5">Forms part of the ribosomal stalk, playing a central role in the interaction of the ribosome with GTP-bound translation factors.</text>
</comment>
<dbReference type="EMBL" id="JAOXHJ010000007">
    <property type="protein sequence ID" value="MCV3754293.1"/>
    <property type="molecule type" value="Genomic_DNA"/>
</dbReference>
<comment type="similarity">
    <text evidence="1 5">Belongs to the universal ribosomal protein uL10 family.</text>
</comment>
<dbReference type="Gene3D" id="3.30.70.1730">
    <property type="match status" value="1"/>
</dbReference>
<sequence>MSDIRRNIALKQSKVDQMAEVFKNAKSFIVFEYKGLNAASTLALRNTLHASNARLYILKNNITRRAFEKAGVVGFEGLIQGPNAIAVATEDEIAAIKAVHEVSKEFNFIKIKGAYVENTYAEPSKVSALASIPGREGLYSMLLSVLTAPLRNVLYGIKAVAEQKENN</sequence>
<dbReference type="InterPro" id="IPR022973">
    <property type="entry name" value="Ribosomal_uL10_bac"/>
</dbReference>
<dbReference type="RefSeq" id="WP_263818097.1">
    <property type="nucleotide sequence ID" value="NZ_JAOXHJ010000007.1"/>
</dbReference>
<keyword evidence="7" id="KW-1185">Reference proteome</keyword>
<dbReference type="HAMAP" id="MF_00362">
    <property type="entry name" value="Ribosomal_uL10"/>
    <property type="match status" value="1"/>
</dbReference>
<evidence type="ECO:0000256" key="1">
    <source>
        <dbReference type="ARBA" id="ARBA00008889"/>
    </source>
</evidence>
<evidence type="ECO:0000256" key="4">
    <source>
        <dbReference type="ARBA" id="ARBA00035202"/>
    </source>
</evidence>
<keyword evidence="2 5" id="KW-0689">Ribosomal protein</keyword>
<dbReference type="InterPro" id="IPR001790">
    <property type="entry name" value="Ribosomal_uL10"/>
</dbReference>
<comment type="subunit">
    <text evidence="5">Part of the ribosomal stalk of the 50S ribosomal subunit. The N-terminus interacts with L11 and the large rRNA to form the base of the stalk. The C-terminus forms an elongated spine to which L12 dimers bind in a sequential fashion forming a multimeric L10(L12)X complex.</text>
</comment>
<dbReference type="SUPFAM" id="SSF160369">
    <property type="entry name" value="Ribosomal protein L10-like"/>
    <property type="match status" value="1"/>
</dbReference>
<evidence type="ECO:0000313" key="7">
    <source>
        <dbReference type="Proteomes" id="UP001207252"/>
    </source>
</evidence>
<gene>
    <name evidence="5 6" type="primary">rplJ</name>
    <name evidence="6" type="ORF">OF365_02795</name>
</gene>
<dbReference type="GO" id="GO:0005840">
    <property type="term" value="C:ribosome"/>
    <property type="evidence" value="ECO:0007669"/>
    <property type="project" value="UniProtKB-KW"/>
</dbReference>
<dbReference type="InterPro" id="IPR047865">
    <property type="entry name" value="Ribosomal_uL10_bac_type"/>
</dbReference>
<evidence type="ECO:0000256" key="2">
    <source>
        <dbReference type="ARBA" id="ARBA00022980"/>
    </source>
</evidence>
<dbReference type="NCBIfam" id="NF000955">
    <property type="entry name" value="PRK00099.1-1"/>
    <property type="match status" value="1"/>
</dbReference>
<reference evidence="6 7" key="1">
    <citation type="journal article" date="2020" name="Int. J. Syst. Evol. Microbiol.">
        <title>Ureaplasma miroungigenitalium sp. nov. isolated from northern elephant seals (Mirounga angustirostris) and Ureaplasma zalophigenitalium sp. nov. isolated from California sea lions (Zalophus californianus).</title>
        <authorList>
            <person name="Volokhov D.V."/>
            <person name="Gulland F.M."/>
            <person name="Gao Y."/>
            <person name="Chizhikov V.E."/>
        </authorList>
    </citation>
    <scope>NUCLEOTIDE SEQUENCE [LARGE SCALE GENOMIC DNA]</scope>
    <source>
        <strain evidence="6 7">CSL7644-GEN</strain>
    </source>
</reference>
<keyword evidence="5" id="KW-0699">rRNA-binding</keyword>
<accession>A0ABT3BQZ9</accession>
<keyword evidence="5" id="KW-0694">RNA-binding</keyword>